<dbReference type="EMBL" id="CP090166">
    <property type="protein sequence ID" value="UJO16503.1"/>
    <property type="molecule type" value="Genomic_DNA"/>
</dbReference>
<evidence type="ECO:0000256" key="2">
    <source>
        <dbReference type="SAM" id="MobiDB-lite"/>
    </source>
</evidence>
<dbReference type="KEGG" id="ffu:CLAFUR5_04384"/>
<dbReference type="PANTHER" id="PTHR12354">
    <property type="entry name" value="INTERFERON-RELATED DEVELOPMENTAL REGULATOR"/>
    <property type="match status" value="1"/>
</dbReference>
<dbReference type="AlphaFoldDB" id="A0A9Q8LFK8"/>
<dbReference type="InterPro" id="IPR011989">
    <property type="entry name" value="ARM-like"/>
</dbReference>
<dbReference type="InterPro" id="IPR039777">
    <property type="entry name" value="IFRD"/>
</dbReference>
<feature type="domain" description="Interferon-related developmental regulator N-terminal" evidence="3">
    <location>
        <begin position="63"/>
        <end position="361"/>
    </location>
</feature>
<reference evidence="4" key="1">
    <citation type="submission" date="2021-12" db="EMBL/GenBank/DDBJ databases">
        <authorList>
            <person name="Zaccaron A."/>
            <person name="Stergiopoulos I."/>
        </authorList>
    </citation>
    <scope>NUCLEOTIDE SEQUENCE</scope>
    <source>
        <strain evidence="4">Race5_Kim</strain>
    </source>
</reference>
<dbReference type="GeneID" id="71984262"/>
<dbReference type="InterPro" id="IPR016024">
    <property type="entry name" value="ARM-type_fold"/>
</dbReference>
<feature type="compositionally biased region" description="Basic and acidic residues" evidence="2">
    <location>
        <begin position="1"/>
        <end position="14"/>
    </location>
</feature>
<evidence type="ECO:0000313" key="4">
    <source>
        <dbReference type="EMBL" id="UJO16503.1"/>
    </source>
</evidence>
<keyword evidence="5" id="KW-1185">Reference proteome</keyword>
<evidence type="ECO:0000313" key="5">
    <source>
        <dbReference type="Proteomes" id="UP000756132"/>
    </source>
</evidence>
<feature type="compositionally biased region" description="Polar residues" evidence="2">
    <location>
        <begin position="27"/>
        <end position="39"/>
    </location>
</feature>
<feature type="region of interest" description="Disordered" evidence="2">
    <location>
        <begin position="1"/>
        <end position="65"/>
    </location>
</feature>
<evidence type="ECO:0000256" key="1">
    <source>
        <dbReference type="ARBA" id="ARBA00008828"/>
    </source>
</evidence>
<accession>A0A9Q8LFK8</accession>
<gene>
    <name evidence="4" type="ORF">CLAFUR5_04384</name>
</gene>
<dbReference type="PANTHER" id="PTHR12354:SF1">
    <property type="entry name" value="INTERFERON-RELATED DEVELOPMENTAL REGULATOR 1"/>
    <property type="match status" value="1"/>
</dbReference>
<dbReference type="Pfam" id="PF05004">
    <property type="entry name" value="IFRD"/>
    <property type="match status" value="1"/>
</dbReference>
<dbReference type="OMA" id="HISGRHI"/>
<dbReference type="SUPFAM" id="SSF48371">
    <property type="entry name" value="ARM repeat"/>
    <property type="match status" value="1"/>
</dbReference>
<reference evidence="4" key="2">
    <citation type="journal article" date="2022" name="Microb. Genom.">
        <title>A chromosome-scale genome assembly of the tomato pathogen Cladosporium fulvum reveals a compartmentalized genome architecture and the presence of a dispensable chromosome.</title>
        <authorList>
            <person name="Zaccaron A.Z."/>
            <person name="Chen L.H."/>
            <person name="Samaras A."/>
            <person name="Stergiopoulos I."/>
        </authorList>
    </citation>
    <scope>NUCLEOTIDE SEQUENCE</scope>
    <source>
        <strain evidence="4">Race5_Kim</strain>
    </source>
</reference>
<sequence>MHDLRKQVLLESKKTTSRKARSKDTSPPLSGNGSATASPRGSRVVSRAPSDDESEVSDGTEATSHSVDALGDAENEVEDDTWITSLEQRIEALVDRKRSSTEGREEMIKSIIAILRKHFAEAELRRKMDELLPALLKSVKSGQSEDEIVLALKTLALIVITEPSDAIFDALEGPIKHIMNDSEYPGAKVAAIRALGMVTFYGGASEEGTLEVMELYLDIISSDGAVIDETDNGKVVVAALEEWGFLATQIEDIQESNEAAMEIFADQLESSDVAVQIAAGENIALLYEKSYTEAESGDEPKDDDGSDGDGIRMVKRYDVYRQSRKLEQTLERMVKDSCKSIAKKDRKQLHVAFRDILSTVEKPTRGPRYSTATDMEDREYGSRMKVTIPGGGKMVINKWWKLHRLNRIKGLLQNGFMVHYQLNQTIFDSLPVMVERR</sequence>
<organism evidence="4 5">
    <name type="scientific">Passalora fulva</name>
    <name type="common">Tomato leaf mold</name>
    <name type="synonym">Cladosporium fulvum</name>
    <dbReference type="NCBI Taxonomy" id="5499"/>
    <lineage>
        <taxon>Eukaryota</taxon>
        <taxon>Fungi</taxon>
        <taxon>Dikarya</taxon>
        <taxon>Ascomycota</taxon>
        <taxon>Pezizomycotina</taxon>
        <taxon>Dothideomycetes</taxon>
        <taxon>Dothideomycetidae</taxon>
        <taxon>Mycosphaerellales</taxon>
        <taxon>Mycosphaerellaceae</taxon>
        <taxon>Fulvia</taxon>
    </lineage>
</organism>
<name>A0A9Q8LFK8_PASFU</name>
<dbReference type="InterPro" id="IPR007701">
    <property type="entry name" value="Interferon-rel_develop_reg_N"/>
</dbReference>
<proteinExistence type="inferred from homology"/>
<dbReference type="Gene3D" id="1.25.10.10">
    <property type="entry name" value="Leucine-rich Repeat Variant"/>
    <property type="match status" value="1"/>
</dbReference>
<dbReference type="OrthoDB" id="18978at2759"/>
<evidence type="ECO:0000259" key="3">
    <source>
        <dbReference type="Pfam" id="PF05004"/>
    </source>
</evidence>
<dbReference type="RefSeq" id="XP_047760869.1">
    <property type="nucleotide sequence ID" value="XM_047903532.1"/>
</dbReference>
<protein>
    <recommendedName>
        <fullName evidence="3">Interferon-related developmental regulator N-terminal domain-containing protein</fullName>
    </recommendedName>
</protein>
<comment type="similarity">
    <text evidence="1">Belongs to the IFRD family.</text>
</comment>
<dbReference type="Proteomes" id="UP000756132">
    <property type="component" value="Chromosome 4"/>
</dbReference>